<name>A0A3D8QR20_9HELO</name>
<dbReference type="EMBL" id="PDLN01000016">
    <property type="protein sequence ID" value="RDW64161.1"/>
    <property type="molecule type" value="Genomic_DNA"/>
</dbReference>
<evidence type="ECO:0008006" key="4">
    <source>
        <dbReference type="Google" id="ProtNLM"/>
    </source>
</evidence>
<evidence type="ECO:0000313" key="2">
    <source>
        <dbReference type="EMBL" id="RDW64161.1"/>
    </source>
</evidence>
<feature type="signal peptide" evidence="1">
    <location>
        <begin position="1"/>
        <end position="18"/>
    </location>
</feature>
<accession>A0A3D8QR20</accession>
<dbReference type="Gene3D" id="2.40.350.20">
    <property type="match status" value="1"/>
</dbReference>
<dbReference type="Proteomes" id="UP000256328">
    <property type="component" value="Unassembled WGS sequence"/>
</dbReference>
<organism evidence="2 3">
    <name type="scientific">Coleophoma crateriformis</name>
    <dbReference type="NCBI Taxonomy" id="565419"/>
    <lineage>
        <taxon>Eukaryota</taxon>
        <taxon>Fungi</taxon>
        <taxon>Dikarya</taxon>
        <taxon>Ascomycota</taxon>
        <taxon>Pezizomycotina</taxon>
        <taxon>Leotiomycetes</taxon>
        <taxon>Helotiales</taxon>
        <taxon>Dermateaceae</taxon>
        <taxon>Coleophoma</taxon>
    </lineage>
</organism>
<evidence type="ECO:0000313" key="3">
    <source>
        <dbReference type="Proteomes" id="UP000256328"/>
    </source>
</evidence>
<reference evidence="2 3" key="1">
    <citation type="journal article" date="2018" name="IMA Fungus">
        <title>IMA Genome-F 9: Draft genome sequence of Annulohypoxylon stygium, Aspergillus mulundensis, Berkeleyomyces basicola (syn. Thielaviopsis basicola), Ceratocystis smalleyi, two Cercospora beticola strains, Coleophoma cylindrospora, Fusarium fracticaudum, Phialophora cf. hyalina, and Morchella septimelata.</title>
        <authorList>
            <person name="Wingfield B.D."/>
            <person name="Bills G.F."/>
            <person name="Dong Y."/>
            <person name="Huang W."/>
            <person name="Nel W.J."/>
            <person name="Swalarsk-Parry B.S."/>
            <person name="Vaghefi N."/>
            <person name="Wilken P.M."/>
            <person name="An Z."/>
            <person name="de Beer Z.W."/>
            <person name="De Vos L."/>
            <person name="Chen L."/>
            <person name="Duong T.A."/>
            <person name="Gao Y."/>
            <person name="Hammerbacher A."/>
            <person name="Kikkert J.R."/>
            <person name="Li Y."/>
            <person name="Li H."/>
            <person name="Li K."/>
            <person name="Li Q."/>
            <person name="Liu X."/>
            <person name="Ma X."/>
            <person name="Naidoo K."/>
            <person name="Pethybridge S.J."/>
            <person name="Sun J."/>
            <person name="Steenkamp E.T."/>
            <person name="van der Nest M.A."/>
            <person name="van Wyk S."/>
            <person name="Wingfield M.J."/>
            <person name="Xiong C."/>
            <person name="Yue Q."/>
            <person name="Zhang X."/>
        </authorList>
    </citation>
    <scope>NUCLEOTIDE SEQUENCE [LARGE SCALE GENOMIC DNA]</scope>
    <source>
        <strain evidence="2 3">BP5796</strain>
    </source>
</reference>
<sequence length="149" mass="15743">MKLTTTAVVTTLLTLTTALPASSKLPTTFNIQGFSLFKPASGNSNPPSISFKYSDPTTNATSSCNFSGNTTANTFYPCTNPAVGFAWDSNQSTLTLQENIPPTTVIFGDLGMALNCYPIEPPVPMGYGTLCQTVGGTLTGQFTRAIARR</sequence>
<gene>
    <name evidence="2" type="ORF">BP5796_10663</name>
</gene>
<dbReference type="AlphaFoldDB" id="A0A3D8QR20"/>
<protein>
    <recommendedName>
        <fullName evidence="4">AA1-like domain-containing protein</fullName>
    </recommendedName>
</protein>
<keyword evidence="1" id="KW-0732">Signal</keyword>
<keyword evidence="3" id="KW-1185">Reference proteome</keyword>
<feature type="chain" id="PRO_5017567821" description="AA1-like domain-containing protein" evidence="1">
    <location>
        <begin position="19"/>
        <end position="149"/>
    </location>
</feature>
<proteinExistence type="predicted"/>
<dbReference type="OrthoDB" id="5317368at2759"/>
<comment type="caution">
    <text evidence="2">The sequence shown here is derived from an EMBL/GenBank/DDBJ whole genome shotgun (WGS) entry which is preliminary data.</text>
</comment>
<evidence type="ECO:0000256" key="1">
    <source>
        <dbReference type="SAM" id="SignalP"/>
    </source>
</evidence>